<dbReference type="OrthoDB" id="199599at2759"/>
<evidence type="ECO:0000259" key="7">
    <source>
        <dbReference type="Pfam" id="PF02656"/>
    </source>
</evidence>
<dbReference type="AlphaFoldDB" id="A0A9W7F1G6"/>
<keyword evidence="9" id="KW-1185">Reference proteome</keyword>
<accession>A0A9W7F1G6</accession>
<evidence type="ECO:0000256" key="6">
    <source>
        <dbReference type="SAM" id="Phobius"/>
    </source>
</evidence>
<dbReference type="GO" id="GO:0005886">
    <property type="term" value="C:plasma membrane"/>
    <property type="evidence" value="ECO:0007669"/>
    <property type="project" value="UniProtKB-SubCell"/>
</dbReference>
<sequence length="130" mass="13568">MSSNIAFSIIPAATKVVQNSGSTARDHLANERTLLAWVRTAVALLALGIAIAKFSQSDDAQNDRTSGSVVGGLLVCQGSVLIFYAQRRYEDVARRLEAGDYSINTGGLNIILGMIVCTAVGGLIIIAATG</sequence>
<evidence type="ECO:0000313" key="9">
    <source>
        <dbReference type="Proteomes" id="UP001165085"/>
    </source>
</evidence>
<evidence type="ECO:0000256" key="1">
    <source>
        <dbReference type="ARBA" id="ARBA00004651"/>
    </source>
</evidence>
<dbReference type="InterPro" id="IPR003807">
    <property type="entry name" value="DUF202"/>
</dbReference>
<evidence type="ECO:0000256" key="4">
    <source>
        <dbReference type="ARBA" id="ARBA00022989"/>
    </source>
</evidence>
<evidence type="ECO:0000313" key="8">
    <source>
        <dbReference type="EMBL" id="GMH98540.1"/>
    </source>
</evidence>
<name>A0A9W7F1G6_9STRA</name>
<comment type="caution">
    <text evidence="8">The sequence shown here is derived from an EMBL/GenBank/DDBJ whole genome shotgun (WGS) entry which is preliminary data.</text>
</comment>
<comment type="subcellular location">
    <subcellularLocation>
        <location evidence="1">Cell membrane</location>
        <topology evidence="1">Multi-pass membrane protein</topology>
    </subcellularLocation>
</comment>
<evidence type="ECO:0000256" key="5">
    <source>
        <dbReference type="ARBA" id="ARBA00023136"/>
    </source>
</evidence>
<keyword evidence="3 6" id="KW-0812">Transmembrane</keyword>
<dbReference type="Pfam" id="PF02656">
    <property type="entry name" value="DUF202"/>
    <property type="match status" value="1"/>
</dbReference>
<reference evidence="9" key="1">
    <citation type="journal article" date="2023" name="Commun. Biol.">
        <title>Genome analysis of Parmales, the sister group of diatoms, reveals the evolutionary specialization of diatoms from phago-mixotrophs to photoautotrophs.</title>
        <authorList>
            <person name="Ban H."/>
            <person name="Sato S."/>
            <person name="Yoshikawa S."/>
            <person name="Yamada K."/>
            <person name="Nakamura Y."/>
            <person name="Ichinomiya M."/>
            <person name="Sato N."/>
            <person name="Blanc-Mathieu R."/>
            <person name="Endo H."/>
            <person name="Kuwata A."/>
            <person name="Ogata H."/>
        </authorList>
    </citation>
    <scope>NUCLEOTIDE SEQUENCE [LARGE SCALE GENOMIC DNA]</scope>
    <source>
        <strain evidence="9">NIES 3701</strain>
    </source>
</reference>
<feature type="transmembrane region" description="Helical" evidence="6">
    <location>
        <begin position="34"/>
        <end position="54"/>
    </location>
</feature>
<feature type="transmembrane region" description="Helical" evidence="6">
    <location>
        <begin position="106"/>
        <end position="128"/>
    </location>
</feature>
<dbReference type="Proteomes" id="UP001165085">
    <property type="component" value="Unassembled WGS sequence"/>
</dbReference>
<dbReference type="EMBL" id="BRXY01000527">
    <property type="protein sequence ID" value="GMH98540.1"/>
    <property type="molecule type" value="Genomic_DNA"/>
</dbReference>
<organism evidence="8 9">
    <name type="scientific">Triparma strigata</name>
    <dbReference type="NCBI Taxonomy" id="1606541"/>
    <lineage>
        <taxon>Eukaryota</taxon>
        <taxon>Sar</taxon>
        <taxon>Stramenopiles</taxon>
        <taxon>Ochrophyta</taxon>
        <taxon>Bolidophyceae</taxon>
        <taxon>Parmales</taxon>
        <taxon>Triparmaceae</taxon>
        <taxon>Triparma</taxon>
    </lineage>
</organism>
<dbReference type="PANTHER" id="PTHR34187:SF2">
    <property type="entry name" value="DUF202 DOMAIN-CONTAINING PROTEIN"/>
    <property type="match status" value="1"/>
</dbReference>
<feature type="transmembrane region" description="Helical" evidence="6">
    <location>
        <begin position="66"/>
        <end position="85"/>
    </location>
</feature>
<dbReference type="InterPro" id="IPR052053">
    <property type="entry name" value="IM_YidH-like"/>
</dbReference>
<proteinExistence type="predicted"/>
<keyword evidence="4 6" id="KW-1133">Transmembrane helix</keyword>
<feature type="domain" description="DUF202" evidence="7">
    <location>
        <begin position="25"/>
        <end position="94"/>
    </location>
</feature>
<evidence type="ECO:0000256" key="2">
    <source>
        <dbReference type="ARBA" id="ARBA00022475"/>
    </source>
</evidence>
<keyword evidence="5 6" id="KW-0472">Membrane</keyword>
<evidence type="ECO:0000256" key="3">
    <source>
        <dbReference type="ARBA" id="ARBA00022692"/>
    </source>
</evidence>
<gene>
    <name evidence="8" type="ORF">TrST_g7048</name>
</gene>
<protein>
    <recommendedName>
        <fullName evidence="7">DUF202 domain-containing protein</fullName>
    </recommendedName>
</protein>
<dbReference type="PANTHER" id="PTHR34187">
    <property type="entry name" value="FGR18P"/>
    <property type="match status" value="1"/>
</dbReference>
<keyword evidence="2" id="KW-1003">Cell membrane</keyword>